<dbReference type="GO" id="GO:0004129">
    <property type="term" value="F:cytochrome-c oxidase activity"/>
    <property type="evidence" value="ECO:0007669"/>
    <property type="project" value="InterPro"/>
</dbReference>
<accession>A0A915YL89</accession>
<keyword evidence="4 7" id="KW-0812">Transmembrane</keyword>
<dbReference type="AlphaFoldDB" id="A0A915YL89"/>
<sequence length="206" mass="23526">MNKNRKKTPNQERSAVGLPLEKVGLFLLLLSLSMLFLAFSIGYVFTRSQTSATGVYLPPIFILNSFILLASSWAMHQANKAYKADNTAGYQKALTTTMLLTIVFMGAQVVGWFYFRTQLIGDNIGNGVHYLYAISGLHFAHIAGGIPFLAIFLYNAYNKMREPMTVLLYFADPVKRMRLELLTIYWHFLDGLWIFLVLFFLLNRLF</sequence>
<dbReference type="PANTHER" id="PTHR11403:SF2">
    <property type="entry name" value="CYTOCHROME BO(3) UBIQUINOL OXIDASE SUBUNIT 3"/>
    <property type="match status" value="1"/>
</dbReference>
<gene>
    <name evidence="10" type="ORF">AsAng_0058610</name>
</gene>
<keyword evidence="5 8" id="KW-1133">Transmembrane helix</keyword>
<organism evidence="10 11">
    <name type="scientific">Aureispira anguillae</name>
    <dbReference type="NCBI Taxonomy" id="2864201"/>
    <lineage>
        <taxon>Bacteria</taxon>
        <taxon>Pseudomonadati</taxon>
        <taxon>Bacteroidota</taxon>
        <taxon>Saprospiria</taxon>
        <taxon>Saprospirales</taxon>
        <taxon>Saprospiraceae</taxon>
        <taxon>Aureispira</taxon>
    </lineage>
</organism>
<evidence type="ECO:0000256" key="5">
    <source>
        <dbReference type="ARBA" id="ARBA00022989"/>
    </source>
</evidence>
<dbReference type="InterPro" id="IPR024791">
    <property type="entry name" value="Cyt_c/ubiquinol_Oxase_su3"/>
</dbReference>
<protein>
    <submittedName>
        <fullName evidence="10">Cytochrome c oxidase subunit 3</fullName>
    </submittedName>
</protein>
<dbReference type="PROSITE" id="PS50253">
    <property type="entry name" value="COX3"/>
    <property type="match status" value="1"/>
</dbReference>
<dbReference type="InterPro" id="IPR000298">
    <property type="entry name" value="Cyt_c_oxidase-like_su3"/>
</dbReference>
<evidence type="ECO:0000256" key="6">
    <source>
        <dbReference type="ARBA" id="ARBA00023136"/>
    </source>
</evidence>
<dbReference type="Pfam" id="PF00510">
    <property type="entry name" value="COX3"/>
    <property type="match status" value="1"/>
</dbReference>
<evidence type="ECO:0000256" key="2">
    <source>
        <dbReference type="ARBA" id="ARBA00010581"/>
    </source>
</evidence>
<dbReference type="RefSeq" id="WP_264790266.1">
    <property type="nucleotide sequence ID" value="NZ_AP026867.1"/>
</dbReference>
<dbReference type="InterPro" id="IPR013833">
    <property type="entry name" value="Cyt_c_oxidase_su3_a-hlx"/>
</dbReference>
<feature type="transmembrane region" description="Helical" evidence="8">
    <location>
        <begin position="23"/>
        <end position="44"/>
    </location>
</feature>
<evidence type="ECO:0000256" key="3">
    <source>
        <dbReference type="ARBA" id="ARBA00022475"/>
    </source>
</evidence>
<evidence type="ECO:0000256" key="7">
    <source>
        <dbReference type="RuleBase" id="RU003376"/>
    </source>
</evidence>
<reference evidence="10" key="1">
    <citation type="submission" date="2022-09" db="EMBL/GenBank/DDBJ databases">
        <title>Aureispira anguillicida sp. nov., isolated from Leptocephalus of Japanese eel Anguilla japonica.</title>
        <authorList>
            <person name="Yuasa K."/>
            <person name="Mekata T."/>
            <person name="Ikunari K."/>
        </authorList>
    </citation>
    <scope>NUCLEOTIDE SEQUENCE</scope>
    <source>
        <strain evidence="10">EL160426</strain>
    </source>
</reference>
<keyword evidence="6 8" id="KW-0472">Membrane</keyword>
<dbReference type="GO" id="GO:0005886">
    <property type="term" value="C:plasma membrane"/>
    <property type="evidence" value="ECO:0007669"/>
    <property type="project" value="UniProtKB-SubCell"/>
</dbReference>
<dbReference type="SUPFAM" id="SSF81452">
    <property type="entry name" value="Cytochrome c oxidase subunit III-like"/>
    <property type="match status" value="1"/>
</dbReference>
<feature type="transmembrane region" description="Helical" evidence="8">
    <location>
        <begin position="130"/>
        <end position="154"/>
    </location>
</feature>
<dbReference type="EMBL" id="AP026867">
    <property type="protein sequence ID" value="BDS15079.1"/>
    <property type="molecule type" value="Genomic_DNA"/>
</dbReference>
<evidence type="ECO:0000256" key="8">
    <source>
        <dbReference type="SAM" id="Phobius"/>
    </source>
</evidence>
<dbReference type="GO" id="GO:0019646">
    <property type="term" value="P:aerobic electron transport chain"/>
    <property type="evidence" value="ECO:0007669"/>
    <property type="project" value="InterPro"/>
</dbReference>
<evidence type="ECO:0000313" key="10">
    <source>
        <dbReference type="EMBL" id="BDS15079.1"/>
    </source>
</evidence>
<evidence type="ECO:0000256" key="4">
    <source>
        <dbReference type="ARBA" id="ARBA00022692"/>
    </source>
</evidence>
<feature type="transmembrane region" description="Helical" evidence="8">
    <location>
        <begin position="56"/>
        <end position="75"/>
    </location>
</feature>
<evidence type="ECO:0000313" key="11">
    <source>
        <dbReference type="Proteomes" id="UP001060919"/>
    </source>
</evidence>
<evidence type="ECO:0000256" key="1">
    <source>
        <dbReference type="ARBA" id="ARBA00004651"/>
    </source>
</evidence>
<dbReference type="Proteomes" id="UP001060919">
    <property type="component" value="Chromosome"/>
</dbReference>
<feature type="domain" description="Heme-copper oxidase subunit III family profile" evidence="9">
    <location>
        <begin position="1"/>
        <end position="205"/>
    </location>
</feature>
<name>A0A915YL89_9BACT</name>
<proteinExistence type="inferred from homology"/>
<evidence type="ECO:0000259" key="9">
    <source>
        <dbReference type="PROSITE" id="PS50253"/>
    </source>
</evidence>
<comment type="similarity">
    <text evidence="2 7">Belongs to the cytochrome c oxidase subunit 3 family.</text>
</comment>
<comment type="subcellular location">
    <subcellularLocation>
        <location evidence="1 7">Cell membrane</location>
        <topology evidence="1 7">Multi-pass membrane protein</topology>
    </subcellularLocation>
</comment>
<dbReference type="Gene3D" id="1.20.120.80">
    <property type="entry name" value="Cytochrome c oxidase, subunit III, four-helix bundle"/>
    <property type="match status" value="1"/>
</dbReference>
<keyword evidence="3" id="KW-1003">Cell membrane</keyword>
<dbReference type="InterPro" id="IPR035973">
    <property type="entry name" value="Cyt_c_oxidase_su3-like_sf"/>
</dbReference>
<feature type="transmembrane region" description="Helical" evidence="8">
    <location>
        <begin position="96"/>
        <end position="115"/>
    </location>
</feature>
<feature type="transmembrane region" description="Helical" evidence="8">
    <location>
        <begin position="184"/>
        <end position="202"/>
    </location>
</feature>
<dbReference type="KEGG" id="aup:AsAng_0058610"/>
<dbReference type="PANTHER" id="PTHR11403">
    <property type="entry name" value="CYTOCHROME C OXIDASE SUBUNIT III"/>
    <property type="match status" value="1"/>
</dbReference>
<keyword evidence="11" id="KW-1185">Reference proteome</keyword>